<dbReference type="EMBL" id="CM029050">
    <property type="protein sequence ID" value="KAG2567374.1"/>
    <property type="molecule type" value="Genomic_DNA"/>
</dbReference>
<proteinExistence type="predicted"/>
<name>A0A8T0QAQ3_PANVG</name>
<accession>A0A8T0QAQ3</accession>
<comment type="caution">
    <text evidence="2">The sequence shown here is derived from an EMBL/GenBank/DDBJ whole genome shotgun (WGS) entry which is preliminary data.</text>
</comment>
<reference evidence="2 3" key="1">
    <citation type="submission" date="2020-05" db="EMBL/GenBank/DDBJ databases">
        <title>WGS assembly of Panicum virgatum.</title>
        <authorList>
            <person name="Lovell J.T."/>
            <person name="Jenkins J."/>
            <person name="Shu S."/>
            <person name="Juenger T.E."/>
            <person name="Schmutz J."/>
        </authorList>
    </citation>
    <scope>NUCLEOTIDE SEQUENCE [LARGE SCALE GENOMIC DNA]</scope>
    <source>
        <strain evidence="3">cv. AP13</strain>
    </source>
</reference>
<protein>
    <submittedName>
        <fullName evidence="2">Uncharacterized protein</fullName>
    </submittedName>
</protein>
<feature type="compositionally biased region" description="Acidic residues" evidence="1">
    <location>
        <begin position="173"/>
        <end position="188"/>
    </location>
</feature>
<evidence type="ECO:0000256" key="1">
    <source>
        <dbReference type="SAM" id="MobiDB-lite"/>
    </source>
</evidence>
<evidence type="ECO:0000313" key="3">
    <source>
        <dbReference type="Proteomes" id="UP000823388"/>
    </source>
</evidence>
<dbReference type="AlphaFoldDB" id="A0A8T0QAQ3"/>
<feature type="region of interest" description="Disordered" evidence="1">
    <location>
        <begin position="150"/>
        <end position="188"/>
    </location>
</feature>
<organism evidence="2 3">
    <name type="scientific">Panicum virgatum</name>
    <name type="common">Blackwell switchgrass</name>
    <dbReference type="NCBI Taxonomy" id="38727"/>
    <lineage>
        <taxon>Eukaryota</taxon>
        <taxon>Viridiplantae</taxon>
        <taxon>Streptophyta</taxon>
        <taxon>Embryophyta</taxon>
        <taxon>Tracheophyta</taxon>
        <taxon>Spermatophyta</taxon>
        <taxon>Magnoliopsida</taxon>
        <taxon>Liliopsida</taxon>
        <taxon>Poales</taxon>
        <taxon>Poaceae</taxon>
        <taxon>PACMAD clade</taxon>
        <taxon>Panicoideae</taxon>
        <taxon>Panicodae</taxon>
        <taxon>Paniceae</taxon>
        <taxon>Panicinae</taxon>
        <taxon>Panicum</taxon>
        <taxon>Panicum sect. Hiantes</taxon>
    </lineage>
</organism>
<keyword evidence="3" id="KW-1185">Reference proteome</keyword>
<dbReference type="Proteomes" id="UP000823388">
    <property type="component" value="Chromosome 7N"/>
</dbReference>
<evidence type="ECO:0000313" key="2">
    <source>
        <dbReference type="EMBL" id="KAG2567374.1"/>
    </source>
</evidence>
<gene>
    <name evidence="2" type="ORF">PVAP13_7NG350824</name>
</gene>
<sequence length="276" mass="31346">MDENSRFNLEIRIVAPNCRGSWYGLDKVVDADFTNFKDFVDEVVDIYPPSFGHIVRVFYFRMDTKTNIQVCSDQDLVEMFAKHKASKCCYLTFCYYSPAIEAPFTPSVPCPSIAKPSLETHTQSAETINMPNPNPVNEHVEINDEGLYIDIGPKYPKPTNPEASPSDTCSDSDGVDESSSDEEYEIEDIDEVVKDKDPARKPEMNYDKKDPPMAVKTNPYPPEQCHNTRRAGACVGMTQFWVHGNLGSKELKRKLKEHHKVDVSYRKVYIGNQLAM</sequence>